<protein>
    <submittedName>
        <fullName evidence="3">Lipid-binding SYLF domain-containing protein</fullName>
    </submittedName>
</protein>
<dbReference type="InterPro" id="IPR007461">
    <property type="entry name" value="Ysc84_actin-binding"/>
</dbReference>
<dbReference type="EMBL" id="JAJNNZ010000005">
    <property type="protein sequence ID" value="MCJ2376789.1"/>
    <property type="molecule type" value="Genomic_DNA"/>
</dbReference>
<proteinExistence type="predicted"/>
<dbReference type="PANTHER" id="PTHR15629">
    <property type="entry name" value="SH3YL1 PROTEIN"/>
    <property type="match status" value="1"/>
</dbReference>
<keyword evidence="1" id="KW-0732">Signal</keyword>
<dbReference type="GO" id="GO:0035091">
    <property type="term" value="F:phosphatidylinositol binding"/>
    <property type="evidence" value="ECO:0007669"/>
    <property type="project" value="TreeGrafter"/>
</dbReference>
<dbReference type="RefSeq" id="WP_244356714.1">
    <property type="nucleotide sequence ID" value="NZ_JAJNNZ010000005.1"/>
</dbReference>
<name>A0A9X1WAS6_9VIBR</name>
<dbReference type="AlphaFoldDB" id="A0A9X1WAS6"/>
<evidence type="ECO:0000313" key="3">
    <source>
        <dbReference type="EMBL" id="MCJ2376789.1"/>
    </source>
</evidence>
<dbReference type="Proteomes" id="UP001139488">
    <property type="component" value="Unassembled WGS sequence"/>
</dbReference>
<organism evidence="3 4">
    <name type="scientific">Vibrio gelatinilyticus</name>
    <dbReference type="NCBI Taxonomy" id="2893468"/>
    <lineage>
        <taxon>Bacteria</taxon>
        <taxon>Pseudomonadati</taxon>
        <taxon>Pseudomonadota</taxon>
        <taxon>Gammaproteobacteria</taxon>
        <taxon>Vibrionales</taxon>
        <taxon>Vibrionaceae</taxon>
        <taxon>Vibrio</taxon>
    </lineage>
</organism>
<dbReference type="InterPro" id="IPR051702">
    <property type="entry name" value="SH3_domain_YSC84-like"/>
</dbReference>
<sequence>MFLFKRSMTATLLLVLSWGVIAGDLKIECASDDLKSCDQAAQILKDSAMKIEQFDSTPHWNSVKRLTGVAKAIVIFPEGGQAGFLFGFQWGNGILMMRDKHQWSQPVFIRFNSVMFGLLAGAQFSGGIGVILSDDALEQLVAASILVGGTADTTIGKGISGKVVGGPSGISTMMVSENRGLYFGGSIDAFQLRLDQKMNQAVYGDVFDPQQTLMQFDENHGVAANLRRRLEGIGFRAIYH</sequence>
<evidence type="ECO:0000256" key="1">
    <source>
        <dbReference type="SAM" id="SignalP"/>
    </source>
</evidence>
<evidence type="ECO:0000259" key="2">
    <source>
        <dbReference type="Pfam" id="PF04366"/>
    </source>
</evidence>
<accession>A0A9X1WAS6</accession>
<reference evidence="3" key="1">
    <citation type="submission" date="2021-11" db="EMBL/GenBank/DDBJ databases">
        <title>Vibrio ZSDE26 sp. nov. and Vibrio ZSDZ34 sp. nov., isolated from coastal seawater in Qingdao.</title>
        <authorList>
            <person name="Zhang P."/>
        </authorList>
    </citation>
    <scope>NUCLEOTIDE SEQUENCE</scope>
    <source>
        <strain evidence="3">ZSDZ34</strain>
    </source>
</reference>
<dbReference type="CDD" id="cd11524">
    <property type="entry name" value="SYLF"/>
    <property type="match status" value="1"/>
</dbReference>
<gene>
    <name evidence="3" type="ORF">LNL84_08065</name>
</gene>
<evidence type="ECO:0000313" key="4">
    <source>
        <dbReference type="Proteomes" id="UP001139488"/>
    </source>
</evidence>
<dbReference type="Pfam" id="PF04366">
    <property type="entry name" value="Ysc84"/>
    <property type="match status" value="1"/>
</dbReference>
<feature type="chain" id="PRO_5040782076" evidence="1">
    <location>
        <begin position="23"/>
        <end position="240"/>
    </location>
</feature>
<dbReference type="PANTHER" id="PTHR15629:SF2">
    <property type="entry name" value="SH3 DOMAIN-CONTAINING YSC84-LIKE PROTEIN 1"/>
    <property type="match status" value="1"/>
</dbReference>
<feature type="signal peptide" evidence="1">
    <location>
        <begin position="1"/>
        <end position="22"/>
    </location>
</feature>
<feature type="domain" description="Ysc84 actin-binding" evidence="2">
    <location>
        <begin position="114"/>
        <end position="230"/>
    </location>
</feature>
<comment type="caution">
    <text evidence="3">The sequence shown here is derived from an EMBL/GenBank/DDBJ whole genome shotgun (WGS) entry which is preliminary data.</text>
</comment>
<keyword evidence="4" id="KW-1185">Reference proteome</keyword>